<dbReference type="PANTHER" id="PTHR34219">
    <property type="entry name" value="IRON-REGULATED INNER MEMBRANE PROTEIN-RELATED"/>
    <property type="match status" value="1"/>
</dbReference>
<feature type="transmembrane region" description="Helical" evidence="1">
    <location>
        <begin position="20"/>
        <end position="43"/>
    </location>
</feature>
<keyword evidence="1" id="KW-1133">Transmembrane helix</keyword>
<keyword evidence="2" id="KW-0614">Plasmid</keyword>
<protein>
    <submittedName>
        <fullName evidence="2">PepSY domain-containing protein</fullName>
    </submittedName>
</protein>
<accession>A0A8J8MVY2</accession>
<feature type="transmembrane region" description="Helical" evidence="1">
    <location>
        <begin position="400"/>
        <end position="430"/>
    </location>
</feature>
<evidence type="ECO:0000313" key="2">
    <source>
        <dbReference type="EMBL" id="QUS37283.1"/>
    </source>
</evidence>
<gene>
    <name evidence="2" type="ORF">GR316_12940</name>
</gene>
<dbReference type="Proteomes" id="UP000679284">
    <property type="component" value="Plasmid unnamed3"/>
</dbReference>
<dbReference type="AlphaFoldDB" id="A0A8J8MVY2"/>
<dbReference type="EMBL" id="CP047292">
    <property type="protein sequence ID" value="QUS37283.1"/>
    <property type="molecule type" value="Genomic_DNA"/>
</dbReference>
<keyword evidence="1" id="KW-0472">Membrane</keyword>
<dbReference type="PANTHER" id="PTHR34219:SF1">
    <property type="entry name" value="PEPSY DOMAIN-CONTAINING PROTEIN"/>
    <property type="match status" value="1"/>
</dbReference>
<keyword evidence="3" id="KW-1185">Reference proteome</keyword>
<name>A0A8J8MVY2_9RHOB</name>
<feature type="transmembrane region" description="Helical" evidence="1">
    <location>
        <begin position="359"/>
        <end position="380"/>
    </location>
</feature>
<proteinExistence type="predicted"/>
<dbReference type="Pfam" id="PF03929">
    <property type="entry name" value="PepSY_TM"/>
    <property type="match status" value="1"/>
</dbReference>
<reference evidence="2" key="1">
    <citation type="submission" date="2020-01" db="EMBL/GenBank/DDBJ databases">
        <authorList>
            <person name="Yang Y."/>
            <person name="Kwon Y.M."/>
        </authorList>
    </citation>
    <scope>NUCLEOTIDE SEQUENCE</scope>
    <source>
        <strain evidence="2">PG104</strain>
        <plasmid evidence="2">unnamed3</plasmid>
    </source>
</reference>
<sequence>MSHSVSAGPGALRALLLRLHFYAGLFIGPFLFVAALTGLLYVATPQLEAFLYRGALTTDSSGPARSLTDQAEAARAYLDTPLAVSAVRPAPGPGQTTRILFSDPALGASQNRTVFVDPVTLAIRGDLTTYGTSGVLPLRIFLDDLHRNLHLGDWGRYYSELAASWLWLVTLGGVALWATAPKRTQALRAMPPAQRRRWIHGTLGVSLAVVLIFVSATGLTWSQAAGGRIDMLRQAMGWTTPSVSLAAGAAGGEHALHHAQDPALREDRLDQLDAAAAAAKAGGIDSPRFEIRLPRPGQAWMVREYDRRWPSQVDTVALDPATLAVTDRAMFASFGPVAKMIRWGIDMHMGILFGLPNQMLMAAVASGLLVMIVLGYRMWWARRPVAAPMPLIPAILALPALGRLAALAFALALGWALPVLGISLALFLLIDILRWARTPRAIIPQGEL</sequence>
<geneLocation type="plasmid" evidence="2 3">
    <name>unnamed3</name>
</geneLocation>
<dbReference type="RefSeq" id="WP_211785545.1">
    <property type="nucleotide sequence ID" value="NZ_CP047292.1"/>
</dbReference>
<evidence type="ECO:0000313" key="3">
    <source>
        <dbReference type="Proteomes" id="UP000679284"/>
    </source>
</evidence>
<dbReference type="InterPro" id="IPR005625">
    <property type="entry name" value="PepSY-ass_TM"/>
</dbReference>
<dbReference type="KEGG" id="fap:GR316_12940"/>
<keyword evidence="1" id="KW-0812">Transmembrane</keyword>
<feature type="transmembrane region" description="Helical" evidence="1">
    <location>
        <begin position="198"/>
        <end position="221"/>
    </location>
</feature>
<organism evidence="2 3">
    <name type="scientific">Falsirhodobacter algicola</name>
    <dbReference type="NCBI Taxonomy" id="2692330"/>
    <lineage>
        <taxon>Bacteria</taxon>
        <taxon>Pseudomonadati</taxon>
        <taxon>Pseudomonadota</taxon>
        <taxon>Alphaproteobacteria</taxon>
        <taxon>Rhodobacterales</taxon>
        <taxon>Paracoccaceae</taxon>
        <taxon>Falsirhodobacter</taxon>
    </lineage>
</organism>
<feature type="transmembrane region" description="Helical" evidence="1">
    <location>
        <begin position="157"/>
        <end position="178"/>
    </location>
</feature>
<evidence type="ECO:0000256" key="1">
    <source>
        <dbReference type="SAM" id="Phobius"/>
    </source>
</evidence>